<name>A0A8J2WZK7_9STRA</name>
<evidence type="ECO:0000313" key="1">
    <source>
        <dbReference type="EMBL" id="CAH0374752.1"/>
    </source>
</evidence>
<comment type="caution">
    <text evidence="1">The sequence shown here is derived from an EMBL/GenBank/DDBJ whole genome shotgun (WGS) entry which is preliminary data.</text>
</comment>
<accession>A0A8J2WZK7</accession>
<reference evidence="1" key="1">
    <citation type="submission" date="2021-11" db="EMBL/GenBank/DDBJ databases">
        <authorList>
            <consortium name="Genoscope - CEA"/>
            <person name="William W."/>
        </authorList>
    </citation>
    <scope>NUCLEOTIDE SEQUENCE</scope>
</reference>
<evidence type="ECO:0000313" key="2">
    <source>
        <dbReference type="Proteomes" id="UP000789595"/>
    </source>
</evidence>
<dbReference type="Proteomes" id="UP000789595">
    <property type="component" value="Unassembled WGS sequence"/>
</dbReference>
<protein>
    <submittedName>
        <fullName evidence="1">Uncharacterized protein</fullName>
    </submittedName>
</protein>
<gene>
    <name evidence="1" type="ORF">PECAL_4P20540</name>
</gene>
<keyword evidence="2" id="KW-1185">Reference proteome</keyword>
<sequence length="403" mass="42278">MKLLRAAIAAAALAVDVDVAVGPFGPIQGAENRLLARLRRDAAGSRKPAAAARVSHPTGLLVWGESLFATEFRRDRVLVASTARAAKREGSTKFAKGWTVFADRGRHCATTRGKVRCARLDGAWGLASDAARGLLFVSSFGSDEVLAFSEGGDFKYALTGDLDCPEGLALNGDQLYVASFLDSRIVAFDLSTRRGRTLALGPPVGVDYESLAFVPAAFDDELSARAARQRAAEIWNEDAESAPFVDRLRGPEQLVVIGNATLAVSSLHNDSVLTLDLATGELIEVIVDGATDDELSGPLGVASAGAAVAAAADTDEDCSDEDGGLLVASYRSDVVSVVRNCGGVAPLQLSDRRLRGPVAIAHDEEDPGSLYVGAYEASAVLYFNVSDAGADAALLRRVADRVM</sequence>
<dbReference type="SUPFAM" id="SSF101898">
    <property type="entry name" value="NHL repeat"/>
    <property type="match status" value="1"/>
</dbReference>
<organism evidence="1 2">
    <name type="scientific">Pelagomonas calceolata</name>
    <dbReference type="NCBI Taxonomy" id="35677"/>
    <lineage>
        <taxon>Eukaryota</taxon>
        <taxon>Sar</taxon>
        <taxon>Stramenopiles</taxon>
        <taxon>Ochrophyta</taxon>
        <taxon>Pelagophyceae</taxon>
        <taxon>Pelagomonadales</taxon>
        <taxon>Pelagomonadaceae</taxon>
        <taxon>Pelagomonas</taxon>
    </lineage>
</organism>
<proteinExistence type="predicted"/>
<dbReference type="EMBL" id="CAKKNE010000004">
    <property type="protein sequence ID" value="CAH0374752.1"/>
    <property type="molecule type" value="Genomic_DNA"/>
</dbReference>
<dbReference type="Gene3D" id="2.120.10.30">
    <property type="entry name" value="TolB, C-terminal domain"/>
    <property type="match status" value="1"/>
</dbReference>
<dbReference type="OrthoDB" id="47323at2759"/>
<dbReference type="InterPro" id="IPR011042">
    <property type="entry name" value="6-blade_b-propeller_TolB-like"/>
</dbReference>
<dbReference type="AlphaFoldDB" id="A0A8J2WZK7"/>